<evidence type="ECO:0000313" key="7">
    <source>
        <dbReference type="EMBL" id="AFZ71123.1"/>
    </source>
</evidence>
<evidence type="ECO:0000256" key="2">
    <source>
        <dbReference type="ARBA" id="ARBA00022692"/>
    </source>
</evidence>
<evidence type="ECO:0000256" key="5">
    <source>
        <dbReference type="SAM" id="Phobius"/>
    </source>
</evidence>
<feature type="transmembrane region" description="Helical" evidence="5">
    <location>
        <begin position="37"/>
        <end position="61"/>
    </location>
</feature>
<dbReference type="InterPro" id="IPR036259">
    <property type="entry name" value="MFS_trans_sf"/>
</dbReference>
<feature type="transmembrane region" description="Helical" evidence="5">
    <location>
        <begin position="73"/>
        <end position="94"/>
    </location>
</feature>
<protein>
    <submittedName>
        <fullName evidence="7">Sugar phosphate permease</fullName>
    </submittedName>
</protein>
<dbReference type="EMBL" id="CP003378">
    <property type="protein sequence ID" value="AFZ71123.1"/>
    <property type="molecule type" value="Genomic_DNA"/>
</dbReference>
<dbReference type="PROSITE" id="PS00216">
    <property type="entry name" value="SUGAR_TRANSPORT_1"/>
    <property type="match status" value="1"/>
</dbReference>
<dbReference type="eggNOG" id="arCOG05341">
    <property type="taxonomic scope" value="Archaea"/>
</dbReference>
<feature type="transmembrane region" description="Helical" evidence="5">
    <location>
        <begin position="235"/>
        <end position="253"/>
    </location>
</feature>
<feature type="domain" description="Major facilitator superfamily (MFS) profile" evidence="6">
    <location>
        <begin position="6"/>
        <end position="373"/>
    </location>
</feature>
<gene>
    <name evidence="7" type="ordered locus">Calag_1416</name>
</gene>
<organism evidence="7 8">
    <name type="scientific">Caldisphaera lagunensis (strain DSM 15908 / JCM 11604 / ANMR 0165 / IC-154)</name>
    <dbReference type="NCBI Taxonomy" id="1056495"/>
    <lineage>
        <taxon>Archaea</taxon>
        <taxon>Thermoproteota</taxon>
        <taxon>Thermoprotei</taxon>
        <taxon>Acidilobales</taxon>
        <taxon>Caldisphaeraceae</taxon>
        <taxon>Caldisphaera</taxon>
    </lineage>
</organism>
<dbReference type="GO" id="GO:0046943">
    <property type="term" value="F:carboxylic acid transmembrane transporter activity"/>
    <property type="evidence" value="ECO:0007669"/>
    <property type="project" value="TreeGrafter"/>
</dbReference>
<evidence type="ECO:0000313" key="8">
    <source>
        <dbReference type="Proteomes" id="UP000010469"/>
    </source>
</evidence>
<dbReference type="RefSeq" id="WP_015233020.1">
    <property type="nucleotide sequence ID" value="NC_019791.1"/>
</dbReference>
<accession>L0AB54</accession>
<dbReference type="PANTHER" id="PTHR23508:SF10">
    <property type="entry name" value="CARBOXYLIC ACID TRANSPORTER PROTEIN HOMOLOG"/>
    <property type="match status" value="1"/>
</dbReference>
<dbReference type="Gene3D" id="1.20.1250.20">
    <property type="entry name" value="MFS general substrate transporter like domains"/>
    <property type="match status" value="1"/>
</dbReference>
<dbReference type="Pfam" id="PF07690">
    <property type="entry name" value="MFS_1"/>
    <property type="match status" value="1"/>
</dbReference>
<dbReference type="GeneID" id="14212676"/>
<keyword evidence="8" id="KW-1185">Reference proteome</keyword>
<dbReference type="InParanoid" id="L0AB54"/>
<evidence type="ECO:0000256" key="3">
    <source>
        <dbReference type="ARBA" id="ARBA00022989"/>
    </source>
</evidence>
<reference evidence="8" key="1">
    <citation type="submission" date="2012-03" db="EMBL/GenBank/DDBJ databases">
        <title>Complete genome of Caldisphaera lagunensis DSM 15908.</title>
        <authorList>
            <person name="Lucas S."/>
            <person name="Copeland A."/>
            <person name="Lapidus A."/>
            <person name="Glavina del Rio T."/>
            <person name="Dalin E."/>
            <person name="Tice H."/>
            <person name="Bruce D."/>
            <person name="Goodwin L."/>
            <person name="Pitluck S."/>
            <person name="Peters L."/>
            <person name="Mikhailova N."/>
            <person name="Teshima H."/>
            <person name="Kyrpides N."/>
            <person name="Mavromatis K."/>
            <person name="Ivanova N."/>
            <person name="Brettin T."/>
            <person name="Detter J.C."/>
            <person name="Han C."/>
            <person name="Larimer F."/>
            <person name="Land M."/>
            <person name="Hauser L."/>
            <person name="Markowitz V."/>
            <person name="Cheng J.-F."/>
            <person name="Hugenholtz P."/>
            <person name="Woyke T."/>
            <person name="Wu D."/>
            <person name="Spring S."/>
            <person name="Schroeder M."/>
            <person name="Brambilla E."/>
            <person name="Klenk H.-P."/>
            <person name="Eisen J.A."/>
        </authorList>
    </citation>
    <scope>NUCLEOTIDE SEQUENCE [LARGE SCALE GENOMIC DNA]</scope>
    <source>
        <strain evidence="8">DSM 15908 / JCM 11604 / IC-154</strain>
    </source>
</reference>
<feature type="transmembrane region" description="Helical" evidence="5">
    <location>
        <begin position="203"/>
        <end position="223"/>
    </location>
</feature>
<dbReference type="Proteomes" id="UP000010469">
    <property type="component" value="Chromosome"/>
</dbReference>
<feature type="transmembrane region" description="Helical" evidence="5">
    <location>
        <begin position="265"/>
        <end position="296"/>
    </location>
</feature>
<dbReference type="GO" id="GO:0005886">
    <property type="term" value="C:plasma membrane"/>
    <property type="evidence" value="ECO:0007669"/>
    <property type="project" value="TreeGrafter"/>
</dbReference>
<feature type="transmembrane region" description="Helical" evidence="5">
    <location>
        <begin position="157"/>
        <end position="176"/>
    </location>
</feature>
<feature type="transmembrane region" description="Helical" evidence="5">
    <location>
        <begin position="131"/>
        <end position="151"/>
    </location>
</feature>
<dbReference type="InterPro" id="IPR011701">
    <property type="entry name" value="MFS"/>
</dbReference>
<feature type="transmembrane region" description="Helical" evidence="5">
    <location>
        <begin position="347"/>
        <end position="369"/>
    </location>
</feature>
<dbReference type="PROSITE" id="PS50850">
    <property type="entry name" value="MFS"/>
    <property type="match status" value="1"/>
</dbReference>
<keyword evidence="2 5" id="KW-0812">Transmembrane</keyword>
<feature type="transmembrane region" description="Helical" evidence="5">
    <location>
        <begin position="7"/>
        <end position="31"/>
    </location>
</feature>
<evidence type="ECO:0000256" key="4">
    <source>
        <dbReference type="ARBA" id="ARBA00023136"/>
    </source>
</evidence>
<evidence type="ECO:0000256" key="1">
    <source>
        <dbReference type="ARBA" id="ARBA00004141"/>
    </source>
</evidence>
<comment type="subcellular location">
    <subcellularLocation>
        <location evidence="1">Membrane</location>
        <topology evidence="1">Multi-pass membrane protein</topology>
    </subcellularLocation>
</comment>
<dbReference type="HOGENOM" id="CLU_062369_0_0_2"/>
<dbReference type="InterPro" id="IPR005829">
    <property type="entry name" value="Sugar_transporter_CS"/>
</dbReference>
<dbReference type="InterPro" id="IPR020846">
    <property type="entry name" value="MFS_dom"/>
</dbReference>
<proteinExistence type="predicted"/>
<dbReference type="KEGG" id="clg:Calag_1416"/>
<dbReference type="OrthoDB" id="117970at2157"/>
<keyword evidence="3 5" id="KW-1133">Transmembrane helix</keyword>
<keyword evidence="4 5" id="KW-0472">Membrane</keyword>
<sequence precursor="true">MNKINNMIGILLPFTLSAFSVFSISMVLLQITNYFKVPLYIISFTFPLDFIGGAVGGVILGKFADKIGRKMTTIISILIFSISLILASFSNSLIELFICWFFIGFGVNAENGIAYALIVETLGSYTGSFGGLVQGLYYIGFGLDVLTYRFIAYWRTLFLIVGIISLAIGLPSSIIIKETLKRTQTKPVGIRNLFNIEYRYKTILLSLIVIGAFLLSVPLLSIVPSFMEKINMTNYIGVLSIVGFLSYWFSGFLSDKIGRAKNTLIFSSLGLLSAILLIFFGISSLLIVVFLALLYISSGLFSYDGIWVSENYPIELRATASNFVFMFGRLIGGFAPEITSLIGSLNLSYGLGIVSAISSALILISSIIFTRFK</sequence>
<evidence type="ECO:0000259" key="6">
    <source>
        <dbReference type="PROSITE" id="PS50850"/>
    </source>
</evidence>
<dbReference type="SUPFAM" id="SSF103473">
    <property type="entry name" value="MFS general substrate transporter"/>
    <property type="match status" value="1"/>
</dbReference>
<dbReference type="STRING" id="1056495.Calag_1416"/>
<dbReference type="PANTHER" id="PTHR23508">
    <property type="entry name" value="CARBOXYLIC ACID TRANSPORTER PROTEIN HOMOLOG"/>
    <property type="match status" value="1"/>
</dbReference>
<feature type="transmembrane region" description="Helical" evidence="5">
    <location>
        <begin position="100"/>
        <end position="119"/>
    </location>
</feature>
<dbReference type="AlphaFoldDB" id="L0AB54"/>
<name>L0AB54_CALLD</name>